<feature type="region of interest" description="Disordered" evidence="1">
    <location>
        <begin position="1"/>
        <end position="112"/>
    </location>
</feature>
<feature type="non-terminal residue" evidence="2">
    <location>
        <position position="327"/>
    </location>
</feature>
<feature type="compositionally biased region" description="Acidic residues" evidence="1">
    <location>
        <begin position="40"/>
        <end position="58"/>
    </location>
</feature>
<comment type="caution">
    <text evidence="2">The sequence shown here is derived from an EMBL/GenBank/DDBJ whole genome shotgun (WGS) entry which is preliminary data.</text>
</comment>
<protein>
    <submittedName>
        <fullName evidence="2">Uncharacterized protein</fullName>
    </submittedName>
</protein>
<dbReference type="AlphaFoldDB" id="A0A699LAJ7"/>
<organism evidence="2">
    <name type="scientific">Tanacetum cinerariifolium</name>
    <name type="common">Dalmatian daisy</name>
    <name type="synonym">Chrysanthemum cinerariifolium</name>
    <dbReference type="NCBI Taxonomy" id="118510"/>
    <lineage>
        <taxon>Eukaryota</taxon>
        <taxon>Viridiplantae</taxon>
        <taxon>Streptophyta</taxon>
        <taxon>Embryophyta</taxon>
        <taxon>Tracheophyta</taxon>
        <taxon>Spermatophyta</taxon>
        <taxon>Magnoliopsida</taxon>
        <taxon>eudicotyledons</taxon>
        <taxon>Gunneridae</taxon>
        <taxon>Pentapetalae</taxon>
        <taxon>asterids</taxon>
        <taxon>campanulids</taxon>
        <taxon>Asterales</taxon>
        <taxon>Asteraceae</taxon>
        <taxon>Asteroideae</taxon>
        <taxon>Anthemideae</taxon>
        <taxon>Anthemidinae</taxon>
        <taxon>Tanacetum</taxon>
    </lineage>
</organism>
<gene>
    <name evidence="2" type="ORF">Tci_705298</name>
</gene>
<proteinExistence type="predicted"/>
<feature type="compositionally biased region" description="Basic and acidic residues" evidence="1">
    <location>
        <begin position="263"/>
        <end position="289"/>
    </location>
</feature>
<sequence>MVNLPPPNNDPNVPEDEHAPAPEHAPINPNPEPIQPNDYLAEEEGDPEEEPKEEEEPIPEQAPATLDGFALQWVGGHDPNNNNEWIEEDDEQEEEAKEEDDEEIEAEEDEEMEVKAEQEFMNAPAGQSTLQPLPPIRHFFGTFYVGEGSSAAVFNPALRKVYPLRPMINDLGVLYARVKTLTKQMWDRFRVESSSFKRLEKNDMRMDSFDDDLIALDYALKEQIQEMKKLMAELNERDNVVRVDVVSDRGGEGVNTTVVVKDVGEEKDDKGDDVVAAKDLRPLESRGSPRDQTMPPTRRSQTNPQPSFTQEAFNQIVREGIEAAIRA</sequence>
<feature type="region of interest" description="Disordered" evidence="1">
    <location>
        <begin position="263"/>
        <end position="311"/>
    </location>
</feature>
<dbReference type="EMBL" id="BKCJ010604229">
    <property type="protein sequence ID" value="GFB33327.1"/>
    <property type="molecule type" value="Genomic_DNA"/>
</dbReference>
<name>A0A699LAJ7_TANCI</name>
<evidence type="ECO:0000313" key="2">
    <source>
        <dbReference type="EMBL" id="GFB33327.1"/>
    </source>
</evidence>
<feature type="compositionally biased region" description="Polar residues" evidence="1">
    <location>
        <begin position="290"/>
        <end position="311"/>
    </location>
</feature>
<evidence type="ECO:0000256" key="1">
    <source>
        <dbReference type="SAM" id="MobiDB-lite"/>
    </source>
</evidence>
<feature type="compositionally biased region" description="Acidic residues" evidence="1">
    <location>
        <begin position="85"/>
        <end position="112"/>
    </location>
</feature>
<accession>A0A699LAJ7</accession>
<reference evidence="2" key="1">
    <citation type="journal article" date="2019" name="Sci. Rep.">
        <title>Draft genome of Tanacetum cinerariifolium, the natural source of mosquito coil.</title>
        <authorList>
            <person name="Yamashiro T."/>
            <person name="Shiraishi A."/>
            <person name="Satake H."/>
            <person name="Nakayama K."/>
        </authorList>
    </citation>
    <scope>NUCLEOTIDE SEQUENCE</scope>
</reference>